<evidence type="ECO:0000256" key="2">
    <source>
        <dbReference type="SAM" id="Phobius"/>
    </source>
</evidence>
<organism evidence="5">
    <name type="scientific">Chrysotila carterae</name>
    <name type="common">Marine alga</name>
    <name type="synonym">Syracosphaera carterae</name>
    <dbReference type="NCBI Taxonomy" id="13221"/>
    <lineage>
        <taxon>Eukaryota</taxon>
        <taxon>Haptista</taxon>
        <taxon>Haptophyta</taxon>
        <taxon>Prymnesiophyceae</taxon>
        <taxon>Isochrysidales</taxon>
        <taxon>Isochrysidaceae</taxon>
        <taxon>Chrysotila</taxon>
    </lineage>
</organism>
<dbReference type="InterPro" id="IPR050387">
    <property type="entry name" value="Hedgehog_Signaling"/>
</dbReference>
<keyword evidence="2" id="KW-0812">Transmembrane</keyword>
<dbReference type="EMBL" id="HBIZ01049383">
    <property type="protein sequence ID" value="CAE0778976.1"/>
    <property type="molecule type" value="Transcribed_RNA"/>
</dbReference>
<evidence type="ECO:0000313" key="4">
    <source>
        <dbReference type="EMBL" id="CAE0778967.1"/>
    </source>
</evidence>
<evidence type="ECO:0000313" key="6">
    <source>
        <dbReference type="EMBL" id="CAE0778976.1"/>
    </source>
</evidence>
<accession>A0A6T0B7Q4</accession>
<feature type="compositionally biased region" description="Acidic residues" evidence="1">
    <location>
        <begin position="253"/>
        <end position="263"/>
    </location>
</feature>
<dbReference type="InterPro" id="IPR001767">
    <property type="entry name" value="Hedgehog_Hint"/>
</dbReference>
<evidence type="ECO:0000313" key="5">
    <source>
        <dbReference type="EMBL" id="CAE0778972.1"/>
    </source>
</evidence>
<dbReference type="Pfam" id="PF01079">
    <property type="entry name" value="Hint"/>
    <property type="match status" value="1"/>
</dbReference>
<dbReference type="PANTHER" id="PTHR11889:SF31">
    <property type="entry name" value="PROTEIN HEDGEHOG"/>
    <property type="match status" value="1"/>
</dbReference>
<dbReference type="SUPFAM" id="SSF51294">
    <property type="entry name" value="Hedgehog/intein (Hint) domain"/>
    <property type="match status" value="1"/>
</dbReference>
<reference evidence="5" key="1">
    <citation type="submission" date="2021-01" db="EMBL/GenBank/DDBJ databases">
        <authorList>
            <person name="Corre E."/>
            <person name="Pelletier E."/>
            <person name="Niang G."/>
            <person name="Scheremetjew M."/>
            <person name="Finn R."/>
            <person name="Kale V."/>
            <person name="Holt S."/>
            <person name="Cochrane G."/>
            <person name="Meng A."/>
            <person name="Brown T."/>
            <person name="Cohen L."/>
        </authorList>
    </citation>
    <scope>NUCLEOTIDE SEQUENCE</scope>
    <source>
        <strain evidence="5">CCMP645</strain>
    </source>
</reference>
<keyword evidence="2" id="KW-0472">Membrane</keyword>
<sequence>MSPVDEEKAMEFEQTESAASSRISVRASDKVAARKMCLVAAIVTAVALCSIAVGVALGLGISNANDSPPSPPREPFGVVIVNPNTGFISGPGVSHTISIVSGSLNMSQSGIFTVQIESNGETIAVDVTIVQQVTGPERLGNAPMVDIGSFRNASGVNETYLTAILPASNSSNETERVPYTCGADSCVPGWNTAISSNSRRLAWEEVDVERWTCGNVCEEVCTVVREIDVERLLTWSCDDVSEFVCSPLRSDSDGDSSGEDSSGEETSGEKTSGEGGSGSSLTPYDKCRRAVSSVCGRKFQLDEARDKLREALIDELGLAAIDLDSLPSELPYAIKEVIETERFVERCTEECTRQCRRIVVTILQWVNRRSCFPAHAQVSVLRDGAQQNVPISQVGVGDLVMARNGFEPIFFQGHASKDASPYVRLSLESKLTLELSPDHYLRLVNPHGELETHVLAKDAAVGMRLAVSAEAEAEAEVKTATVLQVERTVLAGAYNPYTTSGTIIVNGIEVSCHSSWFLEGVTSAAATPLLYQQLLAPLRALYSVAPGLVKSFCAKFDGDSRPMSELGLRQIVGSLASIASA</sequence>
<evidence type="ECO:0000259" key="3">
    <source>
        <dbReference type="Pfam" id="PF01079"/>
    </source>
</evidence>
<dbReference type="EMBL" id="HBIZ01049374">
    <property type="protein sequence ID" value="CAE0778967.1"/>
    <property type="molecule type" value="Transcribed_RNA"/>
</dbReference>
<keyword evidence="2" id="KW-1133">Transmembrane helix</keyword>
<dbReference type="PANTHER" id="PTHR11889">
    <property type="entry name" value="HEDGEHOG"/>
    <property type="match status" value="1"/>
</dbReference>
<feature type="domain" description="Hedgehog protein Hint" evidence="3">
    <location>
        <begin position="368"/>
        <end position="518"/>
    </location>
</feature>
<proteinExistence type="predicted"/>
<dbReference type="InterPro" id="IPR036844">
    <property type="entry name" value="Hint_dom_sf"/>
</dbReference>
<name>A0A6T0B7Q4_CHRCT</name>
<dbReference type="GO" id="GO:0016540">
    <property type="term" value="P:protein autoprocessing"/>
    <property type="evidence" value="ECO:0007669"/>
    <property type="project" value="InterPro"/>
</dbReference>
<dbReference type="CDD" id="cd00081">
    <property type="entry name" value="Hint"/>
    <property type="match status" value="1"/>
</dbReference>
<dbReference type="Gene3D" id="2.170.16.10">
    <property type="entry name" value="Hedgehog/Intein (Hint) domain"/>
    <property type="match status" value="1"/>
</dbReference>
<protein>
    <recommendedName>
        <fullName evidence="3">Hedgehog protein Hint domain-containing protein</fullName>
    </recommendedName>
</protein>
<feature type="region of interest" description="Disordered" evidence="1">
    <location>
        <begin position="248"/>
        <end position="284"/>
    </location>
</feature>
<dbReference type="AlphaFoldDB" id="A0A6T0B7Q4"/>
<dbReference type="EMBL" id="HBIZ01049379">
    <property type="protein sequence ID" value="CAE0778972.1"/>
    <property type="molecule type" value="Transcribed_RNA"/>
</dbReference>
<evidence type="ECO:0000256" key="1">
    <source>
        <dbReference type="SAM" id="MobiDB-lite"/>
    </source>
</evidence>
<feature type="transmembrane region" description="Helical" evidence="2">
    <location>
        <begin position="36"/>
        <end position="61"/>
    </location>
</feature>
<gene>
    <name evidence="4" type="ORF">PCAR00345_LOCUS31606</name>
    <name evidence="5" type="ORF">PCAR00345_LOCUS31611</name>
    <name evidence="6" type="ORF">PCAR00345_LOCUS31615</name>
</gene>